<feature type="compositionally biased region" description="Basic and acidic residues" evidence="1">
    <location>
        <begin position="78"/>
        <end position="93"/>
    </location>
</feature>
<evidence type="ECO:0000313" key="3">
    <source>
        <dbReference type="Proteomes" id="UP000799423"/>
    </source>
</evidence>
<proteinExistence type="predicted"/>
<evidence type="ECO:0000313" key="2">
    <source>
        <dbReference type="EMBL" id="KAF2855927.1"/>
    </source>
</evidence>
<sequence>MCIVVANGRCMAGRLQGGMSAVPMAAEQGSAGGTDRTGQDRTGQGNTVRWCLQHAQHEHALSVSLTHTVSLSQSGQVRSERARARASERDEGCSQRPEGGQREGVANSDLPSGRRRRRRIRPGAGRDLGGHLGSRCSLQFQRVRDNRAKENARLAMPCSSAAVRVCRAWCGDGGSRCKTRWA</sequence>
<keyword evidence="3" id="KW-1185">Reference proteome</keyword>
<feature type="compositionally biased region" description="Low complexity" evidence="1">
    <location>
        <begin position="33"/>
        <end position="45"/>
    </location>
</feature>
<dbReference type="EMBL" id="MU006289">
    <property type="protein sequence ID" value="KAF2855927.1"/>
    <property type="molecule type" value="Genomic_DNA"/>
</dbReference>
<name>A0A6A7BM97_9PLEO</name>
<gene>
    <name evidence="2" type="ORF">T440DRAFT_93153</name>
</gene>
<evidence type="ECO:0000256" key="1">
    <source>
        <dbReference type="SAM" id="MobiDB-lite"/>
    </source>
</evidence>
<protein>
    <submittedName>
        <fullName evidence="2">Uncharacterized protein</fullName>
    </submittedName>
</protein>
<feature type="region of interest" description="Disordered" evidence="1">
    <location>
        <begin position="26"/>
        <end position="45"/>
    </location>
</feature>
<reference evidence="2" key="1">
    <citation type="submission" date="2020-01" db="EMBL/GenBank/DDBJ databases">
        <authorList>
            <consortium name="DOE Joint Genome Institute"/>
            <person name="Haridas S."/>
            <person name="Albert R."/>
            <person name="Binder M."/>
            <person name="Bloem J."/>
            <person name="Labutti K."/>
            <person name="Salamov A."/>
            <person name="Andreopoulos B."/>
            <person name="Baker S.E."/>
            <person name="Barry K."/>
            <person name="Bills G."/>
            <person name="Bluhm B.H."/>
            <person name="Cannon C."/>
            <person name="Castanera R."/>
            <person name="Culley D.E."/>
            <person name="Daum C."/>
            <person name="Ezra D."/>
            <person name="Gonzalez J.B."/>
            <person name="Henrissat B."/>
            <person name="Kuo A."/>
            <person name="Liang C."/>
            <person name="Lipzen A."/>
            <person name="Lutzoni F."/>
            <person name="Magnuson J."/>
            <person name="Mondo S."/>
            <person name="Nolan M."/>
            <person name="Ohm R."/>
            <person name="Pangilinan J."/>
            <person name="Park H.-J."/>
            <person name="Ramirez L."/>
            <person name="Alfaro M."/>
            <person name="Sun H."/>
            <person name="Tritt A."/>
            <person name="Yoshinaga Y."/>
            <person name="Zwiers L.-H."/>
            <person name="Turgeon B.G."/>
            <person name="Goodwin S.B."/>
            <person name="Spatafora J.W."/>
            <person name="Crous P.W."/>
            <person name="Grigoriev I.V."/>
        </authorList>
    </citation>
    <scope>NUCLEOTIDE SEQUENCE</scope>
    <source>
        <strain evidence="2">IPT5</strain>
    </source>
</reference>
<feature type="region of interest" description="Disordered" evidence="1">
    <location>
        <begin position="68"/>
        <end position="131"/>
    </location>
</feature>
<organism evidence="2 3">
    <name type="scientific">Plenodomus tracheiphilus IPT5</name>
    <dbReference type="NCBI Taxonomy" id="1408161"/>
    <lineage>
        <taxon>Eukaryota</taxon>
        <taxon>Fungi</taxon>
        <taxon>Dikarya</taxon>
        <taxon>Ascomycota</taxon>
        <taxon>Pezizomycotina</taxon>
        <taxon>Dothideomycetes</taxon>
        <taxon>Pleosporomycetidae</taxon>
        <taxon>Pleosporales</taxon>
        <taxon>Pleosporineae</taxon>
        <taxon>Leptosphaeriaceae</taxon>
        <taxon>Plenodomus</taxon>
    </lineage>
</organism>
<dbReference type="Proteomes" id="UP000799423">
    <property type="component" value="Unassembled WGS sequence"/>
</dbReference>
<dbReference type="AlphaFoldDB" id="A0A6A7BM97"/>
<accession>A0A6A7BM97</accession>